<name>A0A119CYG3_THIDE</name>
<evidence type="ECO:0000259" key="1">
    <source>
        <dbReference type="Pfam" id="PF03372"/>
    </source>
</evidence>
<evidence type="ECO:0000313" key="2">
    <source>
        <dbReference type="EMBL" id="KVW99704.1"/>
    </source>
</evidence>
<dbReference type="Gene3D" id="3.60.10.10">
    <property type="entry name" value="Endonuclease/exonuclease/phosphatase"/>
    <property type="match status" value="1"/>
</dbReference>
<dbReference type="InterPro" id="IPR051916">
    <property type="entry name" value="GPI-anchor_lipid_remodeler"/>
</dbReference>
<dbReference type="OrthoDB" id="9793162at2"/>
<dbReference type="Pfam" id="PF03372">
    <property type="entry name" value="Exo_endo_phos"/>
    <property type="match status" value="1"/>
</dbReference>
<dbReference type="GO" id="GO:0016020">
    <property type="term" value="C:membrane"/>
    <property type="evidence" value="ECO:0007669"/>
    <property type="project" value="GOC"/>
</dbReference>
<dbReference type="PANTHER" id="PTHR14859:SF1">
    <property type="entry name" value="PGAP2-INTERACTING PROTEIN"/>
    <property type="match status" value="1"/>
</dbReference>
<dbReference type="STRING" id="1123392.GCA_000376425_03467"/>
<dbReference type="SUPFAM" id="SSF56219">
    <property type="entry name" value="DNase I-like"/>
    <property type="match status" value="1"/>
</dbReference>
<dbReference type="Proteomes" id="UP000064243">
    <property type="component" value="Unassembled WGS sequence"/>
</dbReference>
<dbReference type="AlphaFoldDB" id="A0A119CYG3"/>
<evidence type="ECO:0000313" key="3">
    <source>
        <dbReference type="Proteomes" id="UP000064243"/>
    </source>
</evidence>
<accession>A0A119CYG3</accession>
<gene>
    <name evidence="2" type="ORF">ABW22_00650</name>
</gene>
<dbReference type="GO" id="GO:0006506">
    <property type="term" value="P:GPI anchor biosynthetic process"/>
    <property type="evidence" value="ECO:0007669"/>
    <property type="project" value="TreeGrafter"/>
</dbReference>
<comment type="caution">
    <text evidence="2">The sequence shown here is derived from an EMBL/GenBank/DDBJ whole genome shotgun (WGS) entry which is preliminary data.</text>
</comment>
<dbReference type="InterPro" id="IPR036691">
    <property type="entry name" value="Endo/exonu/phosph_ase_sf"/>
</dbReference>
<dbReference type="PANTHER" id="PTHR14859">
    <property type="entry name" value="CALCOFLUOR WHITE HYPERSENSITIVE PROTEIN PRECURSOR"/>
    <property type="match status" value="1"/>
</dbReference>
<reference evidence="2 3" key="1">
    <citation type="journal article" date="2015" name="Appl. Environ. Microbiol.">
        <title>Aerobic and Anaerobic Thiosulfate Oxidation by a Cold-Adapted, Subglacial Chemoautotroph.</title>
        <authorList>
            <person name="Harrold Z.R."/>
            <person name="Skidmore M.L."/>
            <person name="Hamilton T.L."/>
            <person name="Desch L."/>
            <person name="Amada K."/>
            <person name="van Gelder W."/>
            <person name="Glover K."/>
            <person name="Roden E.E."/>
            <person name="Boyd E.S."/>
        </authorList>
    </citation>
    <scope>NUCLEOTIDE SEQUENCE [LARGE SCALE GENOMIC DNA]</scope>
    <source>
        <strain evidence="2 3">RG</strain>
    </source>
</reference>
<keyword evidence="3" id="KW-1185">Reference proteome</keyword>
<proteinExistence type="predicted"/>
<dbReference type="EMBL" id="LDUG01000002">
    <property type="protein sequence ID" value="KVW99704.1"/>
    <property type="molecule type" value="Genomic_DNA"/>
</dbReference>
<protein>
    <recommendedName>
        <fullName evidence="1">Endonuclease/exonuclease/phosphatase domain-containing protein</fullName>
    </recommendedName>
</protein>
<feature type="domain" description="Endonuclease/exonuclease/phosphatase" evidence="1">
    <location>
        <begin position="8"/>
        <end position="241"/>
    </location>
</feature>
<dbReference type="RefSeq" id="WP_059750888.1">
    <property type="nucleotide sequence ID" value="NZ_LDUG01000002.1"/>
</dbReference>
<dbReference type="InterPro" id="IPR005135">
    <property type="entry name" value="Endo/exonuclease/phosphatase"/>
</dbReference>
<organism evidence="2 3">
    <name type="scientific">Thiobacillus denitrificans</name>
    <dbReference type="NCBI Taxonomy" id="36861"/>
    <lineage>
        <taxon>Bacteria</taxon>
        <taxon>Pseudomonadati</taxon>
        <taxon>Pseudomonadota</taxon>
        <taxon>Betaproteobacteria</taxon>
        <taxon>Nitrosomonadales</taxon>
        <taxon>Thiobacillaceae</taxon>
        <taxon>Thiobacillus</taxon>
    </lineage>
</organism>
<dbReference type="GO" id="GO:0003824">
    <property type="term" value="F:catalytic activity"/>
    <property type="evidence" value="ECO:0007669"/>
    <property type="project" value="InterPro"/>
</dbReference>
<sequence>MTSPLHIASYNIHKGLSQFNRRLTVHELRDRLGTLGTDIVFLQEVQGCHGLRAARRFHHLACWPQTEFLAGQVYTDFAYGKNCVYDTGHHGNAILSRYKILSWENEDISAHAYESRGMLHCEIEVPGMATPVHCINVHLGLTEGGRKRQLAMIAARVHKLVPDDAPLILAGDFNDWQMRVGRYFHDELGLAEVFEAHHGKSARSYPSILPLFQLDRIYVRRFKIEAAHVHTGNAWHRISDHAALTAKLRPA</sequence>
<dbReference type="PATRIC" id="fig|36861.3.peg.1165"/>